<sequence length="109" mass="12337">MEHEVPREALAKEKEGKKVAGEKGYAGVRDLHMMVAPLRLPSYPPSIQFSSRKIKLARAYCGEPGKDFKTNLENLSSWRVKARRQSWSSKLRCSKLSESKLESLDVVCT</sequence>
<keyword evidence="3" id="KW-1185">Reference proteome</keyword>
<dbReference type="AlphaFoldDB" id="A0A0S3T9M7"/>
<evidence type="ECO:0000313" key="2">
    <source>
        <dbReference type="EMBL" id="BAU01881.1"/>
    </source>
</evidence>
<proteinExistence type="predicted"/>
<gene>
    <name evidence="2" type="primary">Vigan.11G122300</name>
    <name evidence="2" type="ORF">VIGAN_11122300</name>
</gene>
<evidence type="ECO:0000313" key="3">
    <source>
        <dbReference type="Proteomes" id="UP000291084"/>
    </source>
</evidence>
<reference evidence="2 3" key="1">
    <citation type="journal article" date="2015" name="Sci. Rep.">
        <title>The power of single molecule real-time sequencing technology in the de novo assembly of a eukaryotic genome.</title>
        <authorList>
            <person name="Sakai H."/>
            <person name="Naito K."/>
            <person name="Ogiso-Tanaka E."/>
            <person name="Takahashi Y."/>
            <person name="Iseki K."/>
            <person name="Muto C."/>
            <person name="Satou K."/>
            <person name="Teruya K."/>
            <person name="Shiroma A."/>
            <person name="Shimoji M."/>
            <person name="Hirano T."/>
            <person name="Itoh T."/>
            <person name="Kaga A."/>
            <person name="Tomooka N."/>
        </authorList>
    </citation>
    <scope>NUCLEOTIDE SEQUENCE [LARGE SCALE GENOMIC DNA]</scope>
    <source>
        <strain evidence="3">cv. Shumari</strain>
    </source>
</reference>
<protein>
    <submittedName>
        <fullName evidence="2">Uncharacterized protein</fullName>
    </submittedName>
</protein>
<evidence type="ECO:0000256" key="1">
    <source>
        <dbReference type="SAM" id="MobiDB-lite"/>
    </source>
</evidence>
<dbReference type="Proteomes" id="UP000291084">
    <property type="component" value="Chromosome 11"/>
</dbReference>
<dbReference type="EMBL" id="AP015044">
    <property type="protein sequence ID" value="BAU01881.1"/>
    <property type="molecule type" value="Genomic_DNA"/>
</dbReference>
<feature type="region of interest" description="Disordered" evidence="1">
    <location>
        <begin position="1"/>
        <end position="21"/>
    </location>
</feature>
<organism evidence="2 3">
    <name type="scientific">Vigna angularis var. angularis</name>
    <dbReference type="NCBI Taxonomy" id="157739"/>
    <lineage>
        <taxon>Eukaryota</taxon>
        <taxon>Viridiplantae</taxon>
        <taxon>Streptophyta</taxon>
        <taxon>Embryophyta</taxon>
        <taxon>Tracheophyta</taxon>
        <taxon>Spermatophyta</taxon>
        <taxon>Magnoliopsida</taxon>
        <taxon>eudicotyledons</taxon>
        <taxon>Gunneridae</taxon>
        <taxon>Pentapetalae</taxon>
        <taxon>rosids</taxon>
        <taxon>fabids</taxon>
        <taxon>Fabales</taxon>
        <taxon>Fabaceae</taxon>
        <taxon>Papilionoideae</taxon>
        <taxon>50 kb inversion clade</taxon>
        <taxon>NPAAA clade</taxon>
        <taxon>indigoferoid/millettioid clade</taxon>
        <taxon>Phaseoleae</taxon>
        <taxon>Vigna</taxon>
    </lineage>
</organism>
<name>A0A0S3T9M7_PHAAN</name>
<accession>A0A0S3T9M7</accession>